<gene>
    <name evidence="1" type="ORF">ACI1P1_27025</name>
</gene>
<protein>
    <submittedName>
        <fullName evidence="1">Uncharacterized protein</fullName>
    </submittedName>
</protein>
<evidence type="ECO:0000313" key="2">
    <source>
        <dbReference type="Proteomes" id="UP001631969"/>
    </source>
</evidence>
<evidence type="ECO:0000313" key="1">
    <source>
        <dbReference type="EMBL" id="MFM9331955.1"/>
    </source>
</evidence>
<organism evidence="1 2">
    <name type="scientific">Paenibacillus mesotrionivorans</name>
    <dbReference type="NCBI Taxonomy" id="3160968"/>
    <lineage>
        <taxon>Bacteria</taxon>
        <taxon>Bacillati</taxon>
        <taxon>Bacillota</taxon>
        <taxon>Bacilli</taxon>
        <taxon>Bacillales</taxon>
        <taxon>Paenibacillaceae</taxon>
        <taxon>Paenibacillus</taxon>
    </lineage>
</organism>
<keyword evidence="2" id="KW-1185">Reference proteome</keyword>
<proteinExistence type="predicted"/>
<dbReference type="Proteomes" id="UP001631969">
    <property type="component" value="Unassembled WGS sequence"/>
</dbReference>
<sequence>MMQKYVGHTVTIIYQDKSGAFSKRRIRVLAVEGGKIKAHCYAAGAPRLFLAERIMAVQPVASVS</sequence>
<accession>A0ACC7P6B4</accession>
<dbReference type="EMBL" id="JBJURJ010000024">
    <property type="protein sequence ID" value="MFM9331955.1"/>
    <property type="molecule type" value="Genomic_DNA"/>
</dbReference>
<name>A0ACC7P6B4_9BACL</name>
<comment type="caution">
    <text evidence="1">The sequence shown here is derived from an EMBL/GenBank/DDBJ whole genome shotgun (WGS) entry which is preliminary data.</text>
</comment>
<reference evidence="1" key="1">
    <citation type="submission" date="2024-12" db="EMBL/GenBank/DDBJ databases">
        <authorList>
            <person name="Wu N."/>
        </authorList>
    </citation>
    <scope>NUCLEOTIDE SEQUENCE</scope>
    <source>
        <strain evidence="1">P15</strain>
    </source>
</reference>